<protein>
    <submittedName>
        <fullName evidence="1">Uncharacterized protein</fullName>
    </submittedName>
</protein>
<accession>A0A5C3LDC0</accession>
<evidence type="ECO:0000313" key="1">
    <source>
        <dbReference type="EMBL" id="TFK29916.1"/>
    </source>
</evidence>
<proteinExistence type="predicted"/>
<organism evidence="1 2">
    <name type="scientific">Coprinopsis marcescibilis</name>
    <name type="common">Agaric fungus</name>
    <name type="synonym">Psathyrella marcescibilis</name>
    <dbReference type="NCBI Taxonomy" id="230819"/>
    <lineage>
        <taxon>Eukaryota</taxon>
        <taxon>Fungi</taxon>
        <taxon>Dikarya</taxon>
        <taxon>Basidiomycota</taxon>
        <taxon>Agaricomycotina</taxon>
        <taxon>Agaricomycetes</taxon>
        <taxon>Agaricomycetidae</taxon>
        <taxon>Agaricales</taxon>
        <taxon>Agaricineae</taxon>
        <taxon>Psathyrellaceae</taxon>
        <taxon>Coprinopsis</taxon>
    </lineage>
</organism>
<reference evidence="1 2" key="1">
    <citation type="journal article" date="2019" name="Nat. Ecol. Evol.">
        <title>Megaphylogeny resolves global patterns of mushroom evolution.</title>
        <authorList>
            <person name="Varga T."/>
            <person name="Krizsan K."/>
            <person name="Foldi C."/>
            <person name="Dima B."/>
            <person name="Sanchez-Garcia M."/>
            <person name="Sanchez-Ramirez S."/>
            <person name="Szollosi G.J."/>
            <person name="Szarkandi J.G."/>
            <person name="Papp V."/>
            <person name="Albert L."/>
            <person name="Andreopoulos W."/>
            <person name="Angelini C."/>
            <person name="Antonin V."/>
            <person name="Barry K.W."/>
            <person name="Bougher N.L."/>
            <person name="Buchanan P."/>
            <person name="Buyck B."/>
            <person name="Bense V."/>
            <person name="Catcheside P."/>
            <person name="Chovatia M."/>
            <person name="Cooper J."/>
            <person name="Damon W."/>
            <person name="Desjardin D."/>
            <person name="Finy P."/>
            <person name="Geml J."/>
            <person name="Haridas S."/>
            <person name="Hughes K."/>
            <person name="Justo A."/>
            <person name="Karasinski D."/>
            <person name="Kautmanova I."/>
            <person name="Kiss B."/>
            <person name="Kocsube S."/>
            <person name="Kotiranta H."/>
            <person name="LaButti K.M."/>
            <person name="Lechner B.E."/>
            <person name="Liimatainen K."/>
            <person name="Lipzen A."/>
            <person name="Lukacs Z."/>
            <person name="Mihaltcheva S."/>
            <person name="Morgado L.N."/>
            <person name="Niskanen T."/>
            <person name="Noordeloos M.E."/>
            <person name="Ohm R.A."/>
            <person name="Ortiz-Santana B."/>
            <person name="Ovrebo C."/>
            <person name="Racz N."/>
            <person name="Riley R."/>
            <person name="Savchenko A."/>
            <person name="Shiryaev A."/>
            <person name="Soop K."/>
            <person name="Spirin V."/>
            <person name="Szebenyi C."/>
            <person name="Tomsovsky M."/>
            <person name="Tulloss R.E."/>
            <person name="Uehling J."/>
            <person name="Grigoriev I.V."/>
            <person name="Vagvolgyi C."/>
            <person name="Papp T."/>
            <person name="Martin F.M."/>
            <person name="Miettinen O."/>
            <person name="Hibbett D.S."/>
            <person name="Nagy L.G."/>
        </authorList>
    </citation>
    <scope>NUCLEOTIDE SEQUENCE [LARGE SCALE GENOMIC DNA]</scope>
    <source>
        <strain evidence="1 2">CBS 121175</strain>
    </source>
</reference>
<dbReference type="EMBL" id="ML210147">
    <property type="protein sequence ID" value="TFK29916.1"/>
    <property type="molecule type" value="Genomic_DNA"/>
</dbReference>
<gene>
    <name evidence="1" type="ORF">FA15DRAFT_187672</name>
</gene>
<dbReference type="Proteomes" id="UP000307440">
    <property type="component" value="Unassembled WGS sequence"/>
</dbReference>
<evidence type="ECO:0000313" key="2">
    <source>
        <dbReference type="Proteomes" id="UP000307440"/>
    </source>
</evidence>
<name>A0A5C3LDC0_COPMA</name>
<dbReference type="OrthoDB" id="3134980at2759"/>
<keyword evidence="2" id="KW-1185">Reference proteome</keyword>
<sequence length="94" mass="10565">MCHNIIDGRYHTSCFHFVEMATKSVDCLRNNCLFSSRHTHPIGCRNSECVRVMSHPVKNPIRVSPASCPNCIHIKNMGGTVRPHPMPQPQAAKQ</sequence>
<dbReference type="AlphaFoldDB" id="A0A5C3LDC0"/>